<keyword evidence="5" id="KW-1185">Reference proteome</keyword>
<dbReference type="InterPro" id="IPR001119">
    <property type="entry name" value="SLH_dom"/>
</dbReference>
<sequence length="65" mass="6881">MKPWRKVVPVIVSASLMVAGAASAWAHDAGKHARFSDLHQAAWAEAAVEQLAALHIIGGYPDGTF</sequence>
<dbReference type="Proteomes" id="UP000637720">
    <property type="component" value="Unassembled WGS sequence"/>
</dbReference>
<evidence type="ECO:0000256" key="2">
    <source>
        <dbReference type="SAM" id="SignalP"/>
    </source>
</evidence>
<comment type="caution">
    <text evidence="4">The sequence shown here is derived from an EMBL/GenBank/DDBJ whole genome shotgun (WGS) entry which is preliminary data.</text>
</comment>
<feature type="signal peptide" evidence="2">
    <location>
        <begin position="1"/>
        <end position="24"/>
    </location>
</feature>
<evidence type="ECO:0000313" key="5">
    <source>
        <dbReference type="Proteomes" id="UP000637720"/>
    </source>
</evidence>
<gene>
    <name evidence="4" type="ORF">GCM10007043_08050</name>
</gene>
<evidence type="ECO:0000259" key="3">
    <source>
        <dbReference type="PROSITE" id="PS51272"/>
    </source>
</evidence>
<dbReference type="EMBL" id="BMOF01000011">
    <property type="protein sequence ID" value="GGJ96638.1"/>
    <property type="molecule type" value="Genomic_DNA"/>
</dbReference>
<dbReference type="PROSITE" id="PS51272">
    <property type="entry name" value="SLH"/>
    <property type="match status" value="1"/>
</dbReference>
<feature type="chain" id="PRO_5035220145" description="SLH domain-containing protein" evidence="2">
    <location>
        <begin position="25"/>
        <end position="65"/>
    </location>
</feature>
<dbReference type="Pfam" id="PF00395">
    <property type="entry name" value="SLH"/>
    <property type="match status" value="1"/>
</dbReference>
<keyword evidence="1 2" id="KW-0732">Signal</keyword>
<organism evidence="4 5">
    <name type="scientific">Calditerricola satsumensis</name>
    <dbReference type="NCBI Taxonomy" id="373054"/>
    <lineage>
        <taxon>Bacteria</taxon>
        <taxon>Bacillati</taxon>
        <taxon>Bacillota</taxon>
        <taxon>Bacilli</taxon>
        <taxon>Bacillales</taxon>
        <taxon>Bacillaceae</taxon>
        <taxon>Calditerricola</taxon>
    </lineage>
</organism>
<evidence type="ECO:0000313" key="4">
    <source>
        <dbReference type="EMBL" id="GGJ96638.1"/>
    </source>
</evidence>
<protein>
    <recommendedName>
        <fullName evidence="3">SLH domain-containing protein</fullName>
    </recommendedName>
</protein>
<accession>A0A8J3BBY6</accession>
<reference evidence="4" key="1">
    <citation type="journal article" date="2014" name="Int. J. Syst. Evol. Microbiol.">
        <title>Complete genome sequence of Corynebacterium casei LMG S-19264T (=DSM 44701T), isolated from a smear-ripened cheese.</title>
        <authorList>
            <consortium name="US DOE Joint Genome Institute (JGI-PGF)"/>
            <person name="Walter F."/>
            <person name="Albersmeier A."/>
            <person name="Kalinowski J."/>
            <person name="Ruckert C."/>
        </authorList>
    </citation>
    <scope>NUCLEOTIDE SEQUENCE</scope>
    <source>
        <strain evidence="4">JCM 14719</strain>
    </source>
</reference>
<name>A0A8J3BBY6_9BACI</name>
<proteinExistence type="predicted"/>
<evidence type="ECO:0000256" key="1">
    <source>
        <dbReference type="ARBA" id="ARBA00022729"/>
    </source>
</evidence>
<reference evidence="4" key="2">
    <citation type="submission" date="2020-09" db="EMBL/GenBank/DDBJ databases">
        <authorList>
            <person name="Sun Q."/>
            <person name="Ohkuma M."/>
        </authorList>
    </citation>
    <scope>NUCLEOTIDE SEQUENCE</scope>
    <source>
        <strain evidence="4">JCM 14719</strain>
    </source>
</reference>
<dbReference type="AlphaFoldDB" id="A0A8J3BBY6"/>
<dbReference type="RefSeq" id="WP_054668986.1">
    <property type="nucleotide sequence ID" value="NZ_BMOF01000011.1"/>
</dbReference>
<feature type="domain" description="SLH" evidence="3">
    <location>
        <begin position="31"/>
        <end position="65"/>
    </location>
</feature>